<dbReference type="PRINTS" id="PR00080">
    <property type="entry name" value="SDRFAMILY"/>
</dbReference>
<sequence>MTAPTPPFSVATPGRRTALITGAAGGLGEAFALRLAALGHALVLTDRADCTPLASHLEKQGTRVTVIPADLGDAADVQRLAAAARDWAGAQAGGGVDVLVNNAAFMPQVPLAGLTPALWRQIMAVNVDAPLLLAQALAPAMAAQGWGRIVNLASSTVWGPPPGMSAYATSKMAVIGLTRALASELGDQGITVNAISPGLTRHPGSAAHLPEAAFEGVRQRQFIPRTEVPEDLTGALAFLVSDDARFYTGQVMNVDGGGFGF</sequence>
<dbReference type="Pfam" id="PF13561">
    <property type="entry name" value="adh_short_C2"/>
    <property type="match status" value="1"/>
</dbReference>
<dbReference type="EMBL" id="JAAGOH010000049">
    <property type="protein sequence ID" value="NDY93838.1"/>
    <property type="molecule type" value="Genomic_DNA"/>
</dbReference>
<feature type="domain" description="Ketoreductase" evidence="3">
    <location>
        <begin position="16"/>
        <end position="198"/>
    </location>
</feature>
<dbReference type="InterPro" id="IPR002347">
    <property type="entry name" value="SDR_fam"/>
</dbReference>
<evidence type="ECO:0000313" key="5">
    <source>
        <dbReference type="Proteomes" id="UP000484255"/>
    </source>
</evidence>
<accession>A0A7C9TMB9</accession>
<dbReference type="PROSITE" id="PS00061">
    <property type="entry name" value="ADH_SHORT"/>
    <property type="match status" value="1"/>
</dbReference>
<dbReference type="InterPro" id="IPR020904">
    <property type="entry name" value="Sc_DH/Rdtase_CS"/>
</dbReference>
<dbReference type="InterPro" id="IPR057326">
    <property type="entry name" value="KR_dom"/>
</dbReference>
<evidence type="ECO:0000259" key="3">
    <source>
        <dbReference type="SMART" id="SM00822"/>
    </source>
</evidence>
<dbReference type="PRINTS" id="PR00081">
    <property type="entry name" value="GDHRDH"/>
</dbReference>
<dbReference type="AlphaFoldDB" id="A0A7C9TMB9"/>
<dbReference type="SUPFAM" id="SSF51735">
    <property type="entry name" value="NAD(P)-binding Rossmann-fold domains"/>
    <property type="match status" value="1"/>
</dbReference>
<dbReference type="SMART" id="SM00822">
    <property type="entry name" value="PKS_KR"/>
    <property type="match status" value="1"/>
</dbReference>
<dbReference type="PANTHER" id="PTHR43639">
    <property type="entry name" value="OXIDOREDUCTASE, SHORT-CHAIN DEHYDROGENASE/REDUCTASE FAMILY (AFU_ORTHOLOGUE AFUA_5G02870)"/>
    <property type="match status" value="1"/>
</dbReference>
<dbReference type="Proteomes" id="UP000484255">
    <property type="component" value="Unassembled WGS sequence"/>
</dbReference>
<dbReference type="InterPro" id="IPR036291">
    <property type="entry name" value="NAD(P)-bd_dom_sf"/>
</dbReference>
<reference evidence="4 5" key="1">
    <citation type="submission" date="2020-02" db="EMBL/GenBank/DDBJ databases">
        <title>Ideonella bacterium strain TBM-1.</title>
        <authorList>
            <person name="Chen W.-M."/>
        </authorList>
    </citation>
    <scope>NUCLEOTIDE SEQUENCE [LARGE SCALE GENOMIC DNA]</scope>
    <source>
        <strain evidence="4 5">TBM-1</strain>
    </source>
</reference>
<comment type="similarity">
    <text evidence="1">Belongs to the short-chain dehydrogenases/reductases (SDR) family.</text>
</comment>
<dbReference type="RefSeq" id="WP_163459863.1">
    <property type="nucleotide sequence ID" value="NZ_JAAGOH010000049.1"/>
</dbReference>
<dbReference type="PANTHER" id="PTHR43639:SF1">
    <property type="entry name" value="SHORT-CHAIN DEHYDROGENASE_REDUCTASE FAMILY PROTEIN"/>
    <property type="match status" value="1"/>
</dbReference>
<name>A0A7C9TMB9_9BURK</name>
<comment type="caution">
    <text evidence="4">The sequence shown here is derived from an EMBL/GenBank/DDBJ whole genome shotgun (WGS) entry which is preliminary data.</text>
</comment>
<gene>
    <name evidence="4" type="ORF">G3A44_21845</name>
</gene>
<dbReference type="CDD" id="cd05233">
    <property type="entry name" value="SDR_c"/>
    <property type="match status" value="1"/>
</dbReference>
<proteinExistence type="inferred from homology"/>
<dbReference type="Gene3D" id="3.40.50.720">
    <property type="entry name" value="NAD(P)-binding Rossmann-like Domain"/>
    <property type="match status" value="1"/>
</dbReference>
<protein>
    <submittedName>
        <fullName evidence="4">SDR family oxidoreductase</fullName>
    </submittedName>
</protein>
<evidence type="ECO:0000256" key="1">
    <source>
        <dbReference type="ARBA" id="ARBA00006484"/>
    </source>
</evidence>
<keyword evidence="2" id="KW-0560">Oxidoreductase</keyword>
<keyword evidence="5" id="KW-1185">Reference proteome</keyword>
<evidence type="ECO:0000256" key="2">
    <source>
        <dbReference type="ARBA" id="ARBA00023002"/>
    </source>
</evidence>
<organism evidence="4 5">
    <name type="scientific">Ideonella livida</name>
    <dbReference type="NCBI Taxonomy" id="2707176"/>
    <lineage>
        <taxon>Bacteria</taxon>
        <taxon>Pseudomonadati</taxon>
        <taxon>Pseudomonadota</taxon>
        <taxon>Betaproteobacteria</taxon>
        <taxon>Burkholderiales</taxon>
        <taxon>Sphaerotilaceae</taxon>
        <taxon>Ideonella</taxon>
    </lineage>
</organism>
<dbReference type="FunFam" id="3.40.50.720:FF:000084">
    <property type="entry name" value="Short-chain dehydrogenase reductase"/>
    <property type="match status" value="1"/>
</dbReference>
<dbReference type="GO" id="GO:0016491">
    <property type="term" value="F:oxidoreductase activity"/>
    <property type="evidence" value="ECO:0007669"/>
    <property type="project" value="UniProtKB-KW"/>
</dbReference>
<evidence type="ECO:0000313" key="4">
    <source>
        <dbReference type="EMBL" id="NDY93838.1"/>
    </source>
</evidence>